<organism evidence="1 2">
    <name type="scientific">Coleofasciculus chthonoplastes PCC 7420</name>
    <dbReference type="NCBI Taxonomy" id="118168"/>
    <lineage>
        <taxon>Bacteria</taxon>
        <taxon>Bacillati</taxon>
        <taxon>Cyanobacteriota</taxon>
        <taxon>Cyanophyceae</taxon>
        <taxon>Coleofasciculales</taxon>
        <taxon>Coleofasciculaceae</taxon>
        <taxon>Coleofasciculus</taxon>
    </lineage>
</organism>
<gene>
    <name evidence="1" type="ORF">MC7420_32</name>
</gene>
<dbReference type="EMBL" id="DS989872">
    <property type="protein sequence ID" value="EDX71466.1"/>
    <property type="molecule type" value="Genomic_DNA"/>
</dbReference>
<proteinExistence type="predicted"/>
<sequence length="42" mass="4841">MFADAGIGNAWTWVEKYRKIKNFISWNKCFSDGRSLLSIGND</sequence>
<dbReference type="AlphaFoldDB" id="B4W2R7"/>
<accession>B4W2R7</accession>
<dbReference type="HOGENOM" id="CLU_3249952_0_0_3"/>
<reference evidence="1 2" key="1">
    <citation type="submission" date="2008-07" db="EMBL/GenBank/DDBJ databases">
        <authorList>
            <person name="Tandeau de Marsac N."/>
            <person name="Ferriera S."/>
            <person name="Johnson J."/>
            <person name="Kravitz S."/>
            <person name="Beeson K."/>
            <person name="Sutton G."/>
            <person name="Rogers Y.-H."/>
            <person name="Friedman R."/>
            <person name="Frazier M."/>
            <person name="Venter J.C."/>
        </authorList>
    </citation>
    <scope>NUCLEOTIDE SEQUENCE [LARGE SCALE GENOMIC DNA]</scope>
    <source>
        <strain evidence="1 2">PCC 7420</strain>
    </source>
</reference>
<keyword evidence="2" id="KW-1185">Reference proteome</keyword>
<dbReference type="STRING" id="118168.MC7420_32"/>
<evidence type="ECO:0000313" key="2">
    <source>
        <dbReference type="Proteomes" id="UP000003835"/>
    </source>
</evidence>
<name>B4W2R7_9CYAN</name>
<evidence type="ECO:0000313" key="1">
    <source>
        <dbReference type="EMBL" id="EDX71466.1"/>
    </source>
</evidence>
<dbReference type="Proteomes" id="UP000003835">
    <property type="component" value="Unassembled WGS sequence"/>
</dbReference>
<protein>
    <submittedName>
        <fullName evidence="1">Uncharacterized protein</fullName>
    </submittedName>
</protein>